<keyword evidence="1" id="KW-1133">Transmembrane helix</keyword>
<name>A0A4R7Q7U4_9FLAO</name>
<protein>
    <recommendedName>
        <fullName evidence="4">Attachment p12 family protein</fullName>
    </recommendedName>
</protein>
<comment type="caution">
    <text evidence="2">The sequence shown here is derived from an EMBL/GenBank/DDBJ whole genome shotgun (WGS) entry which is preliminary data.</text>
</comment>
<dbReference type="EMBL" id="SOBW01000007">
    <property type="protein sequence ID" value="TDU43638.1"/>
    <property type="molecule type" value="Genomic_DNA"/>
</dbReference>
<proteinExistence type="predicted"/>
<keyword evidence="1" id="KW-0472">Membrane</keyword>
<keyword evidence="3" id="KW-1185">Reference proteome</keyword>
<dbReference type="RefSeq" id="WP_133757084.1">
    <property type="nucleotide sequence ID" value="NZ_SOBW01000007.1"/>
</dbReference>
<feature type="transmembrane region" description="Helical" evidence="1">
    <location>
        <begin position="6"/>
        <end position="26"/>
    </location>
</feature>
<evidence type="ECO:0000313" key="3">
    <source>
        <dbReference type="Proteomes" id="UP000294689"/>
    </source>
</evidence>
<evidence type="ECO:0000313" key="2">
    <source>
        <dbReference type="EMBL" id="TDU43638.1"/>
    </source>
</evidence>
<evidence type="ECO:0000256" key="1">
    <source>
        <dbReference type="SAM" id="Phobius"/>
    </source>
</evidence>
<sequence>MNDTIQTILALIALALALSFLIKKFFWKKARTKKAFNDAHDCDKCH</sequence>
<gene>
    <name evidence="2" type="ORF">BXY82_1053</name>
</gene>
<dbReference type="Proteomes" id="UP000294689">
    <property type="component" value="Unassembled WGS sequence"/>
</dbReference>
<reference evidence="2 3" key="1">
    <citation type="submission" date="2019-03" db="EMBL/GenBank/DDBJ databases">
        <title>Genomic Encyclopedia of Archaeal and Bacterial Type Strains, Phase II (KMG-II): from individual species to whole genera.</title>
        <authorList>
            <person name="Goeker M."/>
        </authorList>
    </citation>
    <scope>NUCLEOTIDE SEQUENCE [LARGE SCALE GENOMIC DNA]</scope>
    <source>
        <strain evidence="2 3">DSM 28135</strain>
    </source>
</reference>
<keyword evidence="1" id="KW-0812">Transmembrane</keyword>
<accession>A0A4R7Q7U4</accession>
<evidence type="ECO:0008006" key="4">
    <source>
        <dbReference type="Google" id="ProtNLM"/>
    </source>
</evidence>
<organism evidence="2 3">
    <name type="scientific">Gelidibacter sediminis</name>
    <dbReference type="NCBI Taxonomy" id="1608710"/>
    <lineage>
        <taxon>Bacteria</taxon>
        <taxon>Pseudomonadati</taxon>
        <taxon>Bacteroidota</taxon>
        <taxon>Flavobacteriia</taxon>
        <taxon>Flavobacteriales</taxon>
        <taxon>Flavobacteriaceae</taxon>
        <taxon>Gelidibacter</taxon>
    </lineage>
</organism>
<dbReference type="AlphaFoldDB" id="A0A4R7Q7U4"/>